<keyword evidence="3" id="KW-1185">Reference proteome</keyword>
<accession>A0A9X2J3R9</accession>
<feature type="domain" description="DUF7716" evidence="1">
    <location>
        <begin position="4"/>
        <end position="103"/>
    </location>
</feature>
<dbReference type="RefSeq" id="WP_252464551.1">
    <property type="nucleotide sequence ID" value="NZ_JALBWM010000007.1"/>
</dbReference>
<dbReference type="Proteomes" id="UP001139028">
    <property type="component" value="Unassembled WGS sequence"/>
</dbReference>
<dbReference type="EMBL" id="JALBWM010000007">
    <property type="protein sequence ID" value="MCO1333343.1"/>
    <property type="molecule type" value="Genomic_DNA"/>
</dbReference>
<name>A0A9X2J3R9_9GAMM</name>
<gene>
    <name evidence="2" type="ORF">MO867_03220</name>
</gene>
<dbReference type="Pfam" id="PF24832">
    <property type="entry name" value="DUF7716"/>
    <property type="match status" value="1"/>
</dbReference>
<proteinExistence type="predicted"/>
<organism evidence="2 3">
    <name type="scientific">Microbulbifer okhotskensis</name>
    <dbReference type="NCBI Taxonomy" id="2926617"/>
    <lineage>
        <taxon>Bacteria</taxon>
        <taxon>Pseudomonadati</taxon>
        <taxon>Pseudomonadota</taxon>
        <taxon>Gammaproteobacteria</taxon>
        <taxon>Cellvibrionales</taxon>
        <taxon>Microbulbiferaceae</taxon>
        <taxon>Microbulbifer</taxon>
    </lineage>
</organism>
<dbReference type="AlphaFoldDB" id="A0A9X2J3R9"/>
<dbReference type="InterPro" id="IPR056133">
    <property type="entry name" value="DUF7716"/>
</dbReference>
<evidence type="ECO:0000313" key="2">
    <source>
        <dbReference type="EMBL" id="MCO1333343.1"/>
    </source>
</evidence>
<reference evidence="2" key="1">
    <citation type="journal article" date="2022" name="Arch. Microbiol.">
        <title>Microbulbifer okhotskensis sp. nov., isolated from a deep bottom sediment of the Okhotsk Sea.</title>
        <authorList>
            <person name="Romanenko L."/>
            <person name="Kurilenko V."/>
            <person name="Otstavnykh N."/>
            <person name="Velansky P."/>
            <person name="Isaeva M."/>
            <person name="Mikhailov V."/>
        </authorList>
    </citation>
    <scope>NUCLEOTIDE SEQUENCE</scope>
    <source>
        <strain evidence="2">OS29</strain>
    </source>
</reference>
<evidence type="ECO:0000313" key="3">
    <source>
        <dbReference type="Proteomes" id="UP001139028"/>
    </source>
</evidence>
<evidence type="ECO:0000259" key="1">
    <source>
        <dbReference type="Pfam" id="PF24832"/>
    </source>
</evidence>
<sequence>MEPLINILKRASEHLEEGWLYLPKDRKWNLDTPSLFIDIDALEDNEVDEDDEPLIAQKKGLISILDSGTIEDIASFAKRLKYEFTDDLLLESLIYYYDHDAFLPHPGFKPNSSKEQQGNLDRDFYDQLGLERESIHCKSELCPRGTVKHSVYCKPHHFEMTLKKPCPFMD</sequence>
<comment type="caution">
    <text evidence="2">The sequence shown here is derived from an EMBL/GenBank/DDBJ whole genome shotgun (WGS) entry which is preliminary data.</text>
</comment>
<protein>
    <recommendedName>
        <fullName evidence="1">DUF7716 domain-containing protein</fullName>
    </recommendedName>
</protein>